<dbReference type="Proteomes" id="UP001153365">
    <property type="component" value="Unassembled WGS sequence"/>
</dbReference>
<accession>A0AAV0AQG0</accession>
<dbReference type="SUPFAM" id="SSF48452">
    <property type="entry name" value="TPR-like"/>
    <property type="match status" value="2"/>
</dbReference>
<gene>
    <name evidence="5" type="ORF">PPACK8108_LOCUS4828</name>
</gene>
<dbReference type="InterPro" id="IPR011990">
    <property type="entry name" value="TPR-like_helical_dom_sf"/>
</dbReference>
<keyword evidence="1" id="KW-0677">Repeat</keyword>
<dbReference type="GO" id="GO:0016593">
    <property type="term" value="C:Cdc73/Paf1 complex"/>
    <property type="evidence" value="ECO:0007669"/>
    <property type="project" value="TreeGrafter"/>
</dbReference>
<dbReference type="GO" id="GO:0006355">
    <property type="term" value="P:regulation of DNA-templated transcription"/>
    <property type="evidence" value="ECO:0007669"/>
    <property type="project" value="InterPro"/>
</dbReference>
<dbReference type="Pfam" id="PF14559">
    <property type="entry name" value="TPR_19"/>
    <property type="match status" value="1"/>
</dbReference>
<reference evidence="5" key="1">
    <citation type="submission" date="2022-06" db="EMBL/GenBank/DDBJ databases">
        <authorList>
            <consortium name="SYNGENTA / RWTH Aachen University"/>
        </authorList>
    </citation>
    <scope>NUCLEOTIDE SEQUENCE</scope>
</reference>
<feature type="compositionally biased region" description="Basic residues" evidence="4">
    <location>
        <begin position="1004"/>
        <end position="1016"/>
    </location>
</feature>
<feature type="region of interest" description="Disordered" evidence="4">
    <location>
        <begin position="994"/>
        <end position="1100"/>
    </location>
</feature>
<dbReference type="Pfam" id="PF13432">
    <property type="entry name" value="TPR_16"/>
    <property type="match status" value="1"/>
</dbReference>
<dbReference type="InterPro" id="IPR019734">
    <property type="entry name" value="TPR_rpt"/>
</dbReference>
<dbReference type="PROSITE" id="PS50005">
    <property type="entry name" value="TPR"/>
    <property type="match status" value="1"/>
</dbReference>
<keyword evidence="6" id="KW-1185">Reference proteome</keyword>
<dbReference type="EMBL" id="CALTRL010000941">
    <property type="protein sequence ID" value="CAH7670136.1"/>
    <property type="molecule type" value="Genomic_DNA"/>
</dbReference>
<feature type="region of interest" description="Disordered" evidence="4">
    <location>
        <begin position="943"/>
        <end position="964"/>
    </location>
</feature>
<dbReference type="PANTHER" id="PTHR14027:SF2">
    <property type="entry name" value="RNA POLYMERASE-ASSOCIATED PROTEIN CTR9 HOMOLOG"/>
    <property type="match status" value="1"/>
</dbReference>
<keyword evidence="2 3" id="KW-0802">TPR repeat</keyword>
<proteinExistence type="predicted"/>
<name>A0AAV0AQG0_PHAPC</name>
<evidence type="ECO:0000256" key="2">
    <source>
        <dbReference type="ARBA" id="ARBA00022803"/>
    </source>
</evidence>
<comment type="caution">
    <text evidence="5">The sequence shown here is derived from an EMBL/GenBank/DDBJ whole genome shotgun (WGS) entry which is preliminary data.</text>
</comment>
<dbReference type="GO" id="GO:0000993">
    <property type="term" value="F:RNA polymerase II complex binding"/>
    <property type="evidence" value="ECO:0007669"/>
    <property type="project" value="TreeGrafter"/>
</dbReference>
<dbReference type="Gene3D" id="1.25.40.10">
    <property type="entry name" value="Tetratricopeptide repeat domain"/>
    <property type="match status" value="2"/>
</dbReference>
<sequence>MVASNSSILEVPLNNNTESLELDLTEFCGGEGSVEEIVGIFVQEKLAAKFWTRAAMEYWRRDLKDDAISLANQGIQALRDQGRPDECLPLLCQLVTFVICLARDMPSLKLEAPCYDIISPMQLTKEEFLQKATHYMNDAIAINSRDILVLDAHANLLLAKKDYEQAFNICEITLKERPTHIYALLGKARVFFHRKHFRPALKIYQQVLTIAPRMLPDPRIGIGSCFWFLGDKRTARRAWERSIVVNPGKASYGARLLLGLSQFHLSRDAYLSNEAKLAAYQSAISNVQTVFKMNHNTASAASILASYFLTTSNWATATKMAERAVQYADNGPSLIEARLVLARAFHAQGKLSEALKEYQAAASLDRSSLNPVLGAAQILVARNDFGIAINTFENVIRRQPQCIEALVNLAALRTHLAFTSSSSTESNTERGKAKELYEQITRLFTTRVKVNPQDPDEEGVMPPRIREVASDPDLYIEIARLSSDSNINRALKAYRQSLTVRQDLGKPIPAMLLNNIGVLEWKNGCLAEAQERIESALAATASAVVGDETEREINERTAVCMLYNLGVICEESSEKAKAKDIYERILLRHPEYVDAKARLSLMYLSERNFDKTNSLLKEALTSQTGNGELRALYTYFLIESNQLKQARDFAVATLKDHDKQDIYALCASGTLLYTQARENKQQGPEAAFDRASKFFRSTEFFEKALQLDPQCAFAAHGLAIALAEHALGPGGPAAYNANPISSASESSVLRVKNLRDSITILNKVREALNDGSVYVNLGHCHYLRDEFERSIENYSTASRRFYRGKNAQVLLYLARAWYQKASKDKSFLSLRNALNCAQEARELHNRDSAIAFNVALIQQKSLELLLDLPPPRRTLADIKLAIEDTQTAQKIFGELAAQKPGSVAFDTDIAHQRKKYGESLLRRTAELLETQQAYESTEAAKVEMARQEREAERQKIAEAERERQLDLAAKNEELSRKRQEMLDSAATWYVRQNSDAESDVDYAKKKKRNSSVKRKNKETGIMIVPDGEGEGTSEGEEKKRKRKRIKKQKERGEDQLTHSNQGGIAGEDENYDSDDGPVRNNKKKPGKVYKSAEFVEDDSE</sequence>
<dbReference type="GO" id="GO:0003746">
    <property type="term" value="F:translation elongation factor activity"/>
    <property type="evidence" value="ECO:0007669"/>
    <property type="project" value="UniProtKB-KW"/>
</dbReference>
<evidence type="ECO:0000256" key="1">
    <source>
        <dbReference type="ARBA" id="ARBA00022737"/>
    </source>
</evidence>
<keyword evidence="5" id="KW-0648">Protein biosynthesis</keyword>
<dbReference type="AlphaFoldDB" id="A0AAV0AQG0"/>
<feature type="compositionally biased region" description="Acidic residues" evidence="4">
    <location>
        <begin position="1066"/>
        <end position="1075"/>
    </location>
</feature>
<evidence type="ECO:0000256" key="4">
    <source>
        <dbReference type="SAM" id="MobiDB-lite"/>
    </source>
</evidence>
<keyword evidence="5" id="KW-0251">Elongation factor</keyword>
<dbReference type="InterPro" id="IPR031101">
    <property type="entry name" value="Ctr9"/>
</dbReference>
<dbReference type="SMART" id="SM00028">
    <property type="entry name" value="TPR"/>
    <property type="match status" value="11"/>
</dbReference>
<dbReference type="GO" id="GO:0006368">
    <property type="term" value="P:transcription elongation by RNA polymerase II"/>
    <property type="evidence" value="ECO:0007669"/>
    <property type="project" value="TreeGrafter"/>
</dbReference>
<evidence type="ECO:0000256" key="3">
    <source>
        <dbReference type="PROSITE-ProRule" id="PRU00339"/>
    </source>
</evidence>
<organism evidence="5 6">
    <name type="scientific">Phakopsora pachyrhizi</name>
    <name type="common">Asian soybean rust disease fungus</name>
    <dbReference type="NCBI Taxonomy" id="170000"/>
    <lineage>
        <taxon>Eukaryota</taxon>
        <taxon>Fungi</taxon>
        <taxon>Dikarya</taxon>
        <taxon>Basidiomycota</taxon>
        <taxon>Pucciniomycotina</taxon>
        <taxon>Pucciniomycetes</taxon>
        <taxon>Pucciniales</taxon>
        <taxon>Phakopsoraceae</taxon>
        <taxon>Phakopsora</taxon>
    </lineage>
</organism>
<dbReference type="PANTHER" id="PTHR14027">
    <property type="entry name" value="RNA POLYMERASE-ASSOCIATED PROTEIN CTR9"/>
    <property type="match status" value="1"/>
</dbReference>
<protein>
    <submittedName>
        <fullName evidence="5">Pol II transcription elongation factor</fullName>
    </submittedName>
</protein>
<feature type="compositionally biased region" description="Basic residues" evidence="4">
    <location>
        <begin position="1039"/>
        <end position="1049"/>
    </location>
</feature>
<evidence type="ECO:0000313" key="6">
    <source>
        <dbReference type="Proteomes" id="UP001153365"/>
    </source>
</evidence>
<feature type="repeat" description="TPR" evidence="3">
    <location>
        <begin position="335"/>
        <end position="368"/>
    </location>
</feature>
<evidence type="ECO:0000313" key="5">
    <source>
        <dbReference type="EMBL" id="CAH7670136.1"/>
    </source>
</evidence>